<dbReference type="RefSeq" id="WP_146616941.1">
    <property type="nucleotide sequence ID" value="NZ_QLMJ01000017.1"/>
</dbReference>
<dbReference type="AlphaFoldDB" id="A0A327ZBK0"/>
<keyword evidence="3" id="KW-1185">Reference proteome</keyword>
<reference evidence="2 3" key="1">
    <citation type="submission" date="2018-06" db="EMBL/GenBank/DDBJ databases">
        <title>Genomic Encyclopedia of Type Strains, Phase III (KMG-III): the genomes of soil and plant-associated and newly described type strains.</title>
        <authorList>
            <person name="Whitman W."/>
        </authorList>
    </citation>
    <scope>NUCLEOTIDE SEQUENCE [LARGE SCALE GENOMIC DNA]</scope>
    <source>
        <strain evidence="2 3">CGMCC 4.7090</strain>
    </source>
</reference>
<organism evidence="2 3">
    <name type="scientific">Actinoplanes lutulentus</name>
    <dbReference type="NCBI Taxonomy" id="1287878"/>
    <lineage>
        <taxon>Bacteria</taxon>
        <taxon>Bacillati</taxon>
        <taxon>Actinomycetota</taxon>
        <taxon>Actinomycetes</taxon>
        <taxon>Micromonosporales</taxon>
        <taxon>Micromonosporaceae</taxon>
        <taxon>Actinoplanes</taxon>
    </lineage>
</organism>
<evidence type="ECO:0000313" key="3">
    <source>
        <dbReference type="Proteomes" id="UP000249341"/>
    </source>
</evidence>
<feature type="transmembrane region" description="Helical" evidence="1">
    <location>
        <begin position="7"/>
        <end position="27"/>
    </location>
</feature>
<accession>A0A327ZBK0</accession>
<gene>
    <name evidence="2" type="ORF">B0I29_117134</name>
</gene>
<dbReference type="Proteomes" id="UP000249341">
    <property type="component" value="Unassembled WGS sequence"/>
</dbReference>
<keyword evidence="1" id="KW-0472">Membrane</keyword>
<proteinExistence type="predicted"/>
<protein>
    <submittedName>
        <fullName evidence="2">Uncharacterized protein</fullName>
    </submittedName>
</protein>
<sequence length="79" mass="8718">MNEAWYRLAMLLVLVAGVWEGPVAIVFSLLDRDPNWLTAANYLDAPWRYIAAVVVAGVAFGIIAVLDIRHKRLTGAGHE</sequence>
<keyword evidence="1" id="KW-1133">Transmembrane helix</keyword>
<keyword evidence="1" id="KW-0812">Transmembrane</keyword>
<feature type="transmembrane region" description="Helical" evidence="1">
    <location>
        <begin position="47"/>
        <end position="66"/>
    </location>
</feature>
<evidence type="ECO:0000256" key="1">
    <source>
        <dbReference type="SAM" id="Phobius"/>
    </source>
</evidence>
<dbReference type="OrthoDB" id="3540400at2"/>
<name>A0A327ZBK0_9ACTN</name>
<comment type="caution">
    <text evidence="2">The sequence shown here is derived from an EMBL/GenBank/DDBJ whole genome shotgun (WGS) entry which is preliminary data.</text>
</comment>
<dbReference type="EMBL" id="QLMJ01000017">
    <property type="protein sequence ID" value="RAK29808.1"/>
    <property type="molecule type" value="Genomic_DNA"/>
</dbReference>
<evidence type="ECO:0000313" key="2">
    <source>
        <dbReference type="EMBL" id="RAK29808.1"/>
    </source>
</evidence>